<evidence type="ECO:0000256" key="2">
    <source>
        <dbReference type="ARBA" id="ARBA00023015"/>
    </source>
</evidence>
<dbReference type="FunFam" id="1.10.10.10:FF:000001">
    <property type="entry name" value="LysR family transcriptional regulator"/>
    <property type="match status" value="1"/>
</dbReference>
<dbReference type="GO" id="GO:0032993">
    <property type="term" value="C:protein-DNA complex"/>
    <property type="evidence" value="ECO:0007669"/>
    <property type="project" value="TreeGrafter"/>
</dbReference>
<keyword evidence="4" id="KW-0804">Transcription</keyword>
<feature type="domain" description="HTH lysR-type" evidence="5">
    <location>
        <begin position="1"/>
        <end position="58"/>
    </location>
</feature>
<dbReference type="SUPFAM" id="SSF53850">
    <property type="entry name" value="Periplasmic binding protein-like II"/>
    <property type="match status" value="1"/>
</dbReference>
<accession>A0AAW9C416</accession>
<dbReference type="Pfam" id="PF00126">
    <property type="entry name" value="HTH_1"/>
    <property type="match status" value="1"/>
</dbReference>
<dbReference type="PRINTS" id="PR00039">
    <property type="entry name" value="HTHLYSR"/>
</dbReference>
<gene>
    <name evidence="6" type="ORF">QWU01_06970</name>
</gene>
<evidence type="ECO:0000256" key="4">
    <source>
        <dbReference type="ARBA" id="ARBA00023163"/>
    </source>
</evidence>
<evidence type="ECO:0000313" key="6">
    <source>
        <dbReference type="EMBL" id="MDW3776552.1"/>
    </source>
</evidence>
<comment type="similarity">
    <text evidence="1">Belongs to the LysR transcriptional regulatory family.</text>
</comment>
<evidence type="ECO:0000259" key="5">
    <source>
        <dbReference type="PROSITE" id="PS50931"/>
    </source>
</evidence>
<dbReference type="Gene3D" id="1.10.10.10">
    <property type="entry name" value="Winged helix-like DNA-binding domain superfamily/Winged helix DNA-binding domain"/>
    <property type="match status" value="1"/>
</dbReference>
<evidence type="ECO:0000256" key="3">
    <source>
        <dbReference type="ARBA" id="ARBA00023125"/>
    </source>
</evidence>
<organism evidence="6 7">
    <name type="scientific">Kluyvera cryocrescens</name>
    <name type="common">Kluyvera citrophila</name>
    <dbReference type="NCBI Taxonomy" id="580"/>
    <lineage>
        <taxon>Bacteria</taxon>
        <taxon>Pseudomonadati</taxon>
        <taxon>Pseudomonadota</taxon>
        <taxon>Gammaproteobacteria</taxon>
        <taxon>Enterobacterales</taxon>
        <taxon>Enterobacteriaceae</taxon>
        <taxon>Kluyvera</taxon>
    </lineage>
</organism>
<dbReference type="EMBL" id="JAUEQX010000006">
    <property type="protein sequence ID" value="MDW3776552.1"/>
    <property type="molecule type" value="Genomic_DNA"/>
</dbReference>
<keyword evidence="3" id="KW-0238">DNA-binding</keyword>
<dbReference type="PROSITE" id="PS50931">
    <property type="entry name" value="HTH_LYSR"/>
    <property type="match status" value="1"/>
</dbReference>
<dbReference type="PANTHER" id="PTHR30346">
    <property type="entry name" value="TRANSCRIPTIONAL DUAL REGULATOR HCAR-RELATED"/>
    <property type="match status" value="1"/>
</dbReference>
<dbReference type="InterPro" id="IPR005119">
    <property type="entry name" value="LysR_subst-bd"/>
</dbReference>
<dbReference type="InterPro" id="IPR036388">
    <property type="entry name" value="WH-like_DNA-bd_sf"/>
</dbReference>
<dbReference type="SUPFAM" id="SSF46785">
    <property type="entry name" value="Winged helix' DNA-binding domain"/>
    <property type="match status" value="1"/>
</dbReference>
<dbReference type="GO" id="GO:0003677">
    <property type="term" value="F:DNA binding"/>
    <property type="evidence" value="ECO:0007669"/>
    <property type="project" value="UniProtKB-KW"/>
</dbReference>
<name>A0AAW9C416_KLUCR</name>
<dbReference type="GO" id="GO:0003700">
    <property type="term" value="F:DNA-binding transcription factor activity"/>
    <property type="evidence" value="ECO:0007669"/>
    <property type="project" value="InterPro"/>
</dbReference>
<comment type="caution">
    <text evidence="6">The sequence shown here is derived from an EMBL/GenBank/DDBJ whole genome shotgun (WGS) entry which is preliminary data.</text>
</comment>
<dbReference type="Gene3D" id="3.40.190.10">
    <property type="entry name" value="Periplasmic binding protein-like II"/>
    <property type="match status" value="2"/>
</dbReference>
<dbReference type="Pfam" id="PF03466">
    <property type="entry name" value="LysR_substrate"/>
    <property type="match status" value="1"/>
</dbReference>
<dbReference type="Proteomes" id="UP001276300">
    <property type="component" value="Unassembled WGS sequence"/>
</dbReference>
<reference evidence="6" key="1">
    <citation type="journal article" date="2023" name="J Glob Antimicrob Resist">
        <title>Emergence of NDM-1 and KPC-3 carbapenemases in Kluyvera cryocrescens: Investigating genetic heterogeneity and acquisition routes of blaNDM-1 in Enterobacterales species in Portugal.</title>
        <authorList>
            <person name="Loiodice M."/>
            <person name="Ribeiro M."/>
            <person name="Peixe L."/>
            <person name="Novais A."/>
        </authorList>
    </citation>
    <scope>NUCLEOTIDE SEQUENCE</scope>
    <source>
        <strain evidence="6">K629</strain>
    </source>
</reference>
<dbReference type="PANTHER" id="PTHR30346:SF28">
    <property type="entry name" value="HTH-TYPE TRANSCRIPTIONAL REGULATOR CYNR"/>
    <property type="match status" value="1"/>
</dbReference>
<dbReference type="InterPro" id="IPR036390">
    <property type="entry name" value="WH_DNA-bd_sf"/>
</dbReference>
<protein>
    <submittedName>
        <fullName evidence="6">LysR substrate-binding domain-containing protein</fullName>
    </submittedName>
</protein>
<evidence type="ECO:0000313" key="7">
    <source>
        <dbReference type="Proteomes" id="UP001276300"/>
    </source>
</evidence>
<dbReference type="AlphaFoldDB" id="A0AAW9C416"/>
<proteinExistence type="inferred from homology"/>
<dbReference type="CDD" id="cd08414">
    <property type="entry name" value="PBP2_LTTR_aromatics_like"/>
    <property type="match status" value="1"/>
</dbReference>
<keyword evidence="2" id="KW-0805">Transcription regulation</keyword>
<evidence type="ECO:0000256" key="1">
    <source>
        <dbReference type="ARBA" id="ARBA00009437"/>
    </source>
</evidence>
<sequence>MDLRHLRYFLAVAEEGHFGRAAKRLNIVQPALSMQIKALEEELGGALFTRTSRHVALTEAGRLLQTEAQRTLAQVEHTRLAVARALRGETGRVRVGFAGNAIFSGKMIADLRQFHRCYPDAELVIQEITPQQQVAAIQSGQLDVGYTPDNSKTATPDIMVQPLGQWDFLVALAEDHALARHESITLEMLSGEALILYEAHDEHERLYQWLEQKLGDKLHVAHRGASTLSVLAIAATGLGLALIPSPLQQVTIPGLAYRRLDEPALHANLMLVRRVVEPNQTVAAFLALACRTE</sequence>
<dbReference type="RefSeq" id="WP_318242384.1">
    <property type="nucleotide sequence ID" value="NZ_JAUEQX010000006.1"/>
</dbReference>
<dbReference type="InterPro" id="IPR000847">
    <property type="entry name" value="LysR_HTH_N"/>
</dbReference>